<dbReference type="AlphaFoldDB" id="A0A7J7HX15"/>
<dbReference type="EMBL" id="JACBKZ010000002">
    <property type="protein sequence ID" value="KAF5956468.1"/>
    <property type="molecule type" value="Genomic_DNA"/>
</dbReference>
<proteinExistence type="predicted"/>
<reference evidence="2 3" key="2">
    <citation type="submission" date="2020-07" db="EMBL/GenBank/DDBJ databases">
        <title>Genome assembly of wild tea tree DASZ reveals pedigree and selection history of tea varieties.</title>
        <authorList>
            <person name="Zhang W."/>
        </authorList>
    </citation>
    <scope>NUCLEOTIDE SEQUENCE [LARGE SCALE GENOMIC DNA]</scope>
    <source>
        <strain evidence="3">cv. G240</strain>
        <tissue evidence="2">Leaf</tissue>
    </source>
</reference>
<name>A0A7J7HX15_CAMSI</name>
<evidence type="ECO:0000313" key="2">
    <source>
        <dbReference type="EMBL" id="KAF5956468.1"/>
    </source>
</evidence>
<evidence type="ECO:0000256" key="1">
    <source>
        <dbReference type="SAM" id="Phobius"/>
    </source>
</evidence>
<dbReference type="PANTHER" id="PTHR36595">
    <property type="entry name" value="TRANSMEMBRANE PROTEIN"/>
    <property type="match status" value="1"/>
</dbReference>
<sequence>MLDSTIELITLAASNSIVIFCFCNLIIGILLVGGTKPASEFVQDSPIPPPIVDHRNKNGDIEETITTCSLNNDVDASTVVSESCAEKTMVDEEKGKENDEDDELRKRVEEFIDKINRGWKAEKLRTSLLV</sequence>
<keyword evidence="1" id="KW-0812">Transmembrane</keyword>
<protein>
    <recommendedName>
        <fullName evidence="4">DUF4408 domain-containing protein</fullName>
    </recommendedName>
</protein>
<keyword evidence="3" id="KW-1185">Reference proteome</keyword>
<keyword evidence="1" id="KW-1133">Transmembrane helix</keyword>
<reference evidence="3" key="1">
    <citation type="journal article" date="2020" name="Nat. Commun.">
        <title>Genome assembly of wild tea tree DASZ reveals pedigree and selection history of tea varieties.</title>
        <authorList>
            <person name="Zhang W."/>
            <person name="Zhang Y."/>
            <person name="Qiu H."/>
            <person name="Guo Y."/>
            <person name="Wan H."/>
            <person name="Zhang X."/>
            <person name="Scossa F."/>
            <person name="Alseekh S."/>
            <person name="Zhang Q."/>
            <person name="Wang P."/>
            <person name="Xu L."/>
            <person name="Schmidt M.H."/>
            <person name="Jia X."/>
            <person name="Li D."/>
            <person name="Zhu A."/>
            <person name="Guo F."/>
            <person name="Chen W."/>
            <person name="Ni D."/>
            <person name="Usadel B."/>
            <person name="Fernie A.R."/>
            <person name="Wen W."/>
        </authorList>
    </citation>
    <scope>NUCLEOTIDE SEQUENCE [LARGE SCALE GENOMIC DNA]</scope>
    <source>
        <strain evidence="3">cv. G240</strain>
    </source>
</reference>
<accession>A0A7J7HX15</accession>
<evidence type="ECO:0000313" key="3">
    <source>
        <dbReference type="Proteomes" id="UP000593564"/>
    </source>
</evidence>
<evidence type="ECO:0008006" key="4">
    <source>
        <dbReference type="Google" id="ProtNLM"/>
    </source>
</evidence>
<organism evidence="2 3">
    <name type="scientific">Camellia sinensis</name>
    <name type="common">Tea plant</name>
    <name type="synonym">Thea sinensis</name>
    <dbReference type="NCBI Taxonomy" id="4442"/>
    <lineage>
        <taxon>Eukaryota</taxon>
        <taxon>Viridiplantae</taxon>
        <taxon>Streptophyta</taxon>
        <taxon>Embryophyta</taxon>
        <taxon>Tracheophyta</taxon>
        <taxon>Spermatophyta</taxon>
        <taxon>Magnoliopsida</taxon>
        <taxon>eudicotyledons</taxon>
        <taxon>Gunneridae</taxon>
        <taxon>Pentapetalae</taxon>
        <taxon>asterids</taxon>
        <taxon>Ericales</taxon>
        <taxon>Theaceae</taxon>
        <taxon>Camellia</taxon>
    </lineage>
</organism>
<gene>
    <name evidence="2" type="ORF">HYC85_003693</name>
</gene>
<dbReference type="PANTHER" id="PTHR36595:SF1">
    <property type="entry name" value="TRANSMEMBRANE PROTEIN"/>
    <property type="match status" value="1"/>
</dbReference>
<comment type="caution">
    <text evidence="2">The sequence shown here is derived from an EMBL/GenBank/DDBJ whole genome shotgun (WGS) entry which is preliminary data.</text>
</comment>
<keyword evidence="1" id="KW-0472">Membrane</keyword>
<dbReference type="Proteomes" id="UP000593564">
    <property type="component" value="Unassembled WGS sequence"/>
</dbReference>
<feature type="transmembrane region" description="Helical" evidence="1">
    <location>
        <begin position="12"/>
        <end position="33"/>
    </location>
</feature>